<comment type="caution">
    <text evidence="1">The sequence shown here is derived from an EMBL/GenBank/DDBJ whole genome shotgun (WGS) entry which is preliminary data.</text>
</comment>
<name>A0A9D4B3Q1_9SAUR</name>
<proteinExistence type="predicted"/>
<dbReference type="Proteomes" id="UP000827986">
    <property type="component" value="Unassembled WGS sequence"/>
</dbReference>
<keyword evidence="2" id="KW-1185">Reference proteome</keyword>
<sequence length="111" mass="12413">MDGIAQSKELSLDDISALVLSQGESSPHPHTAASFLKQSDGETPCEYGRSLQWRECRYLNFSNDVDICGPTVTSYVSNAALTPSCIQKHPERFHTYGVLNALIYHYLRSLY</sequence>
<evidence type="ECO:0000313" key="2">
    <source>
        <dbReference type="Proteomes" id="UP000827986"/>
    </source>
</evidence>
<protein>
    <submittedName>
        <fullName evidence="1">Uncharacterized protein</fullName>
    </submittedName>
</protein>
<gene>
    <name evidence="1" type="ORF">KIL84_009179</name>
</gene>
<dbReference type="EMBL" id="JAHDVG010000470">
    <property type="protein sequence ID" value="KAH1180343.1"/>
    <property type="molecule type" value="Genomic_DNA"/>
</dbReference>
<dbReference type="AlphaFoldDB" id="A0A9D4B3Q1"/>
<reference evidence="1" key="1">
    <citation type="submission" date="2021-09" db="EMBL/GenBank/DDBJ databases">
        <title>The genome of Mauremys mutica provides insights into the evolution of semi-aquatic lifestyle.</title>
        <authorList>
            <person name="Gong S."/>
            <person name="Gao Y."/>
        </authorList>
    </citation>
    <scope>NUCLEOTIDE SEQUENCE</scope>
    <source>
        <strain evidence="1">MM-2020</strain>
        <tissue evidence="1">Muscle</tissue>
    </source>
</reference>
<accession>A0A9D4B3Q1</accession>
<organism evidence="1 2">
    <name type="scientific">Mauremys mutica</name>
    <name type="common">yellowpond turtle</name>
    <dbReference type="NCBI Taxonomy" id="74926"/>
    <lineage>
        <taxon>Eukaryota</taxon>
        <taxon>Metazoa</taxon>
        <taxon>Chordata</taxon>
        <taxon>Craniata</taxon>
        <taxon>Vertebrata</taxon>
        <taxon>Euteleostomi</taxon>
        <taxon>Archelosauria</taxon>
        <taxon>Testudinata</taxon>
        <taxon>Testudines</taxon>
        <taxon>Cryptodira</taxon>
        <taxon>Durocryptodira</taxon>
        <taxon>Testudinoidea</taxon>
        <taxon>Geoemydidae</taxon>
        <taxon>Geoemydinae</taxon>
        <taxon>Mauremys</taxon>
    </lineage>
</organism>
<evidence type="ECO:0000313" key="1">
    <source>
        <dbReference type="EMBL" id="KAH1180343.1"/>
    </source>
</evidence>